<gene>
    <name evidence="2" type="ORF">B296_00002562</name>
</gene>
<evidence type="ECO:0000256" key="1">
    <source>
        <dbReference type="SAM" id="MobiDB-lite"/>
    </source>
</evidence>
<reference evidence="2 3" key="1">
    <citation type="journal article" date="2014" name="Agronomy (Basel)">
        <title>A Draft Genome Sequence for Ensete ventricosum, the Drought-Tolerant Tree Against Hunger.</title>
        <authorList>
            <person name="Harrison J."/>
            <person name="Moore K.A."/>
            <person name="Paszkiewicz K."/>
            <person name="Jones T."/>
            <person name="Grant M."/>
            <person name="Ambacheew D."/>
            <person name="Muzemil S."/>
            <person name="Studholme D.J."/>
        </authorList>
    </citation>
    <scope>NUCLEOTIDE SEQUENCE [LARGE SCALE GENOMIC DNA]</scope>
</reference>
<comment type="caution">
    <text evidence="2">The sequence shown here is derived from an EMBL/GenBank/DDBJ whole genome shotgun (WGS) entry which is preliminary data.</text>
</comment>
<dbReference type="EMBL" id="AMZH03002532">
    <property type="protein sequence ID" value="RRT75273.1"/>
    <property type="molecule type" value="Genomic_DNA"/>
</dbReference>
<dbReference type="PANTHER" id="PTHR15600">
    <property type="entry name" value="SACSIN"/>
    <property type="match status" value="1"/>
</dbReference>
<evidence type="ECO:0000313" key="2">
    <source>
        <dbReference type="EMBL" id="RRT75273.1"/>
    </source>
</evidence>
<name>A0A427AG97_ENSVE</name>
<dbReference type="AlphaFoldDB" id="A0A427AG97"/>
<dbReference type="Proteomes" id="UP000287651">
    <property type="component" value="Unassembled WGS sequence"/>
</dbReference>
<dbReference type="InterPro" id="IPR052972">
    <property type="entry name" value="Sacsin_chaperone_reg"/>
</dbReference>
<dbReference type="PANTHER" id="PTHR15600:SF42">
    <property type="entry name" value="SACSIN"/>
    <property type="match status" value="1"/>
</dbReference>
<proteinExistence type="predicted"/>
<feature type="region of interest" description="Disordered" evidence="1">
    <location>
        <begin position="348"/>
        <end position="387"/>
    </location>
</feature>
<evidence type="ECO:0000313" key="3">
    <source>
        <dbReference type="Proteomes" id="UP000287651"/>
    </source>
</evidence>
<accession>A0A427AG97</accession>
<organism evidence="2 3">
    <name type="scientific">Ensete ventricosum</name>
    <name type="common">Abyssinian banana</name>
    <name type="synonym">Musa ensete</name>
    <dbReference type="NCBI Taxonomy" id="4639"/>
    <lineage>
        <taxon>Eukaryota</taxon>
        <taxon>Viridiplantae</taxon>
        <taxon>Streptophyta</taxon>
        <taxon>Embryophyta</taxon>
        <taxon>Tracheophyta</taxon>
        <taxon>Spermatophyta</taxon>
        <taxon>Magnoliopsida</taxon>
        <taxon>Liliopsida</taxon>
        <taxon>Zingiberales</taxon>
        <taxon>Musaceae</taxon>
        <taxon>Ensete</taxon>
    </lineage>
</organism>
<feature type="compositionally biased region" description="Polar residues" evidence="1">
    <location>
        <begin position="369"/>
        <end position="379"/>
    </location>
</feature>
<protein>
    <submittedName>
        <fullName evidence="2">Uncharacterized protein</fullName>
    </submittedName>
</protein>
<feature type="compositionally biased region" description="Low complexity" evidence="1">
    <location>
        <begin position="348"/>
        <end position="364"/>
    </location>
</feature>
<sequence length="387" mass="42617">MCGSLHMIHPLENQDLSLLDICPVGATFLFAFFALEVSETTIPFGLLRLAEQLVPCSATTNALARLRFFANTVPTAPFKCLHDTTPIYKPGNGSARGNKFLPLLLSPSIDRRRSISTVPPGSGQFAYRSASGLVRTARYGVLPLGKAIFDILELQKVAFVPVANGTRLVTVNSLFVRLMVNLSPFAFELPSLYLPFVKILKEIGMQEVLSVSYARELLLNIQKSCGYQRLNPNELRAVITVLNFMCSEVHSTPSEVDWLSDAIIPDDGCRLVLARSCVYVDYYGSQFLSNVDTSRLRFAHPELSETTTQPRNCTKQFLDDHRHLDTYHRAPLTAWKAAVNKPGVSFKPKGSLLPLPSPDSHSILGAAERSNSPNPTSSEPDPAVEPD</sequence>
<dbReference type="GO" id="GO:0030544">
    <property type="term" value="F:Hsp70 protein binding"/>
    <property type="evidence" value="ECO:0007669"/>
    <property type="project" value="TreeGrafter"/>
</dbReference>